<evidence type="ECO:0000313" key="2">
    <source>
        <dbReference type="Proteomes" id="UP000299102"/>
    </source>
</evidence>
<proteinExistence type="predicted"/>
<dbReference type="EMBL" id="BGZK01000703">
    <property type="protein sequence ID" value="GBP56900.1"/>
    <property type="molecule type" value="Genomic_DNA"/>
</dbReference>
<dbReference type="Proteomes" id="UP000299102">
    <property type="component" value="Unassembled WGS sequence"/>
</dbReference>
<sequence length="195" mass="22221">MFETKLPRRALRRVSKLDEAIRRRSRTPRSFDAPAGAMIYRAADGAAPVPRPRRPAGTLHPTRWPNARWHCYNMRDQRGVKLGGRQFTYSSSWYVSAYSLVRPSFFAVHSDAAGARYRRCDDDVRHRQLGLLSEVRRRLSLTRTRNSPVAPPPLIGTKPDIFRCENYASVTGPPPALPHELFVWGITTAPSKRKL</sequence>
<keyword evidence="2" id="KW-1185">Reference proteome</keyword>
<gene>
    <name evidence="1" type="ORF">EVAR_41649_1</name>
</gene>
<organism evidence="1 2">
    <name type="scientific">Eumeta variegata</name>
    <name type="common">Bagworm moth</name>
    <name type="synonym">Eumeta japonica</name>
    <dbReference type="NCBI Taxonomy" id="151549"/>
    <lineage>
        <taxon>Eukaryota</taxon>
        <taxon>Metazoa</taxon>
        <taxon>Ecdysozoa</taxon>
        <taxon>Arthropoda</taxon>
        <taxon>Hexapoda</taxon>
        <taxon>Insecta</taxon>
        <taxon>Pterygota</taxon>
        <taxon>Neoptera</taxon>
        <taxon>Endopterygota</taxon>
        <taxon>Lepidoptera</taxon>
        <taxon>Glossata</taxon>
        <taxon>Ditrysia</taxon>
        <taxon>Tineoidea</taxon>
        <taxon>Psychidae</taxon>
        <taxon>Oiketicinae</taxon>
        <taxon>Eumeta</taxon>
    </lineage>
</organism>
<accession>A0A4C1X1F0</accession>
<protein>
    <submittedName>
        <fullName evidence="1">Uncharacterized protein</fullName>
    </submittedName>
</protein>
<name>A0A4C1X1F0_EUMVA</name>
<evidence type="ECO:0000313" key="1">
    <source>
        <dbReference type="EMBL" id="GBP56900.1"/>
    </source>
</evidence>
<comment type="caution">
    <text evidence="1">The sequence shown here is derived from an EMBL/GenBank/DDBJ whole genome shotgun (WGS) entry which is preliminary data.</text>
</comment>
<reference evidence="1 2" key="1">
    <citation type="journal article" date="2019" name="Commun. Biol.">
        <title>The bagworm genome reveals a unique fibroin gene that provides high tensile strength.</title>
        <authorList>
            <person name="Kono N."/>
            <person name="Nakamura H."/>
            <person name="Ohtoshi R."/>
            <person name="Tomita M."/>
            <person name="Numata K."/>
            <person name="Arakawa K."/>
        </authorList>
    </citation>
    <scope>NUCLEOTIDE SEQUENCE [LARGE SCALE GENOMIC DNA]</scope>
</reference>
<dbReference type="AlphaFoldDB" id="A0A4C1X1F0"/>